<feature type="compositionally biased region" description="Basic and acidic residues" evidence="2">
    <location>
        <begin position="122"/>
        <end position="134"/>
    </location>
</feature>
<dbReference type="RefSeq" id="XP_005776773.1">
    <property type="nucleotide sequence ID" value="XM_005776716.1"/>
</dbReference>
<feature type="compositionally biased region" description="Basic and acidic residues" evidence="2">
    <location>
        <begin position="14"/>
        <end position="26"/>
    </location>
</feature>
<evidence type="ECO:0000256" key="2">
    <source>
        <dbReference type="SAM" id="MobiDB-lite"/>
    </source>
</evidence>
<feature type="coiled-coil region" evidence="1">
    <location>
        <begin position="56"/>
        <end position="83"/>
    </location>
</feature>
<dbReference type="EnsemblProtists" id="EOD24344">
    <property type="protein sequence ID" value="EOD24344"/>
    <property type="gene ID" value="EMIHUDRAFT_238570"/>
</dbReference>
<dbReference type="PaxDb" id="2903-EOD24344"/>
<dbReference type="OMA" id="EKQDMDQ"/>
<name>A0A0D3JLF9_EMIH1</name>
<sequence>MGKGDSQRTGGSRGGRDQFDWDQVREDKHRENYIGHAVLAPKGRWQNGKDLSWYARARKDESLANLREERARAREMEDDMMRARLGMAPAKRGPAVGSSELQPHERAKLLARGGGGEEDGETGEKGDARFDAERISGVGSFAMARRAEMGEAGLGYYREGGGGGDGEEREERRRAKKAARKEAKQAKKRERKERKQAKKEGKKRKRQRDEGGGRGHDSDSEEAPRRRHDSSD</sequence>
<evidence type="ECO:0000259" key="3">
    <source>
        <dbReference type="Pfam" id="PF10159"/>
    </source>
</evidence>
<accession>A0A0D3JLF9</accession>
<organism evidence="4 5">
    <name type="scientific">Emiliania huxleyi (strain CCMP1516)</name>
    <dbReference type="NCBI Taxonomy" id="280463"/>
    <lineage>
        <taxon>Eukaryota</taxon>
        <taxon>Haptista</taxon>
        <taxon>Haptophyta</taxon>
        <taxon>Prymnesiophyceae</taxon>
        <taxon>Isochrysidales</taxon>
        <taxon>Noelaerhabdaceae</taxon>
        <taxon>Emiliania</taxon>
    </lineage>
</organism>
<dbReference type="AlphaFoldDB" id="A0A0D3JLF9"/>
<dbReference type="GeneID" id="17269901"/>
<protein>
    <recommendedName>
        <fullName evidence="3">Multiple myeloma tumor-associated protein 2-like N-terminal domain-containing protein</fullName>
    </recommendedName>
</protein>
<feature type="region of interest" description="Disordered" evidence="2">
    <location>
        <begin position="1"/>
        <end position="26"/>
    </location>
</feature>
<proteinExistence type="predicted"/>
<dbReference type="KEGG" id="ehx:EMIHUDRAFT_238570"/>
<keyword evidence="1" id="KW-0175">Coiled coil</keyword>
<dbReference type="PANTHER" id="PTHR14580">
    <property type="entry name" value="MULTIPLE MYELOMA TUMOR-ASSOCIATED PROTEIN 2 FAMILY MEMBER"/>
    <property type="match status" value="1"/>
</dbReference>
<feature type="region of interest" description="Disordered" evidence="2">
    <location>
        <begin position="89"/>
        <end position="232"/>
    </location>
</feature>
<feature type="compositionally biased region" description="Basic and acidic residues" evidence="2">
    <location>
        <begin position="207"/>
        <end position="232"/>
    </location>
</feature>
<feature type="domain" description="Multiple myeloma tumor-associated protein 2-like N-terminal" evidence="3">
    <location>
        <begin position="11"/>
        <end position="86"/>
    </location>
</feature>
<feature type="compositionally biased region" description="Basic residues" evidence="2">
    <location>
        <begin position="186"/>
        <end position="206"/>
    </location>
</feature>
<dbReference type="InterPro" id="IPR039207">
    <property type="entry name" value="MMTAG2-like"/>
</dbReference>
<reference evidence="5" key="1">
    <citation type="journal article" date="2013" name="Nature">
        <title>Pan genome of the phytoplankton Emiliania underpins its global distribution.</title>
        <authorList>
            <person name="Read B.A."/>
            <person name="Kegel J."/>
            <person name="Klute M.J."/>
            <person name="Kuo A."/>
            <person name="Lefebvre S.C."/>
            <person name="Maumus F."/>
            <person name="Mayer C."/>
            <person name="Miller J."/>
            <person name="Monier A."/>
            <person name="Salamov A."/>
            <person name="Young J."/>
            <person name="Aguilar M."/>
            <person name="Claverie J.M."/>
            <person name="Frickenhaus S."/>
            <person name="Gonzalez K."/>
            <person name="Herman E.K."/>
            <person name="Lin Y.C."/>
            <person name="Napier J."/>
            <person name="Ogata H."/>
            <person name="Sarno A.F."/>
            <person name="Shmutz J."/>
            <person name="Schroeder D."/>
            <person name="de Vargas C."/>
            <person name="Verret F."/>
            <person name="von Dassow P."/>
            <person name="Valentin K."/>
            <person name="Van de Peer Y."/>
            <person name="Wheeler G."/>
            <person name="Dacks J.B."/>
            <person name="Delwiche C.F."/>
            <person name="Dyhrman S.T."/>
            <person name="Glockner G."/>
            <person name="John U."/>
            <person name="Richards T."/>
            <person name="Worden A.Z."/>
            <person name="Zhang X."/>
            <person name="Grigoriev I.V."/>
            <person name="Allen A.E."/>
            <person name="Bidle K."/>
            <person name="Borodovsky M."/>
            <person name="Bowler C."/>
            <person name="Brownlee C."/>
            <person name="Cock J.M."/>
            <person name="Elias M."/>
            <person name="Gladyshev V.N."/>
            <person name="Groth M."/>
            <person name="Guda C."/>
            <person name="Hadaegh A."/>
            <person name="Iglesias-Rodriguez M.D."/>
            <person name="Jenkins J."/>
            <person name="Jones B.M."/>
            <person name="Lawson T."/>
            <person name="Leese F."/>
            <person name="Lindquist E."/>
            <person name="Lobanov A."/>
            <person name="Lomsadze A."/>
            <person name="Malik S.B."/>
            <person name="Marsh M.E."/>
            <person name="Mackinder L."/>
            <person name="Mock T."/>
            <person name="Mueller-Roeber B."/>
            <person name="Pagarete A."/>
            <person name="Parker M."/>
            <person name="Probert I."/>
            <person name="Quesneville H."/>
            <person name="Raines C."/>
            <person name="Rensing S.A."/>
            <person name="Riano-Pachon D.M."/>
            <person name="Richier S."/>
            <person name="Rokitta S."/>
            <person name="Shiraiwa Y."/>
            <person name="Soanes D.M."/>
            <person name="van der Giezen M."/>
            <person name="Wahlund T.M."/>
            <person name="Williams B."/>
            <person name="Wilson W."/>
            <person name="Wolfe G."/>
            <person name="Wurch L.L."/>
        </authorList>
    </citation>
    <scope>NUCLEOTIDE SEQUENCE</scope>
</reference>
<reference evidence="4" key="2">
    <citation type="submission" date="2024-10" db="UniProtKB">
        <authorList>
            <consortium name="EnsemblProtists"/>
        </authorList>
    </citation>
    <scope>IDENTIFICATION</scope>
</reference>
<evidence type="ECO:0000313" key="5">
    <source>
        <dbReference type="Proteomes" id="UP000013827"/>
    </source>
</evidence>
<dbReference type="PANTHER" id="PTHR14580:SF0">
    <property type="entry name" value="MULTIPLE MYELOMA TUMOR-ASSOCIATED PROTEIN 2"/>
    <property type="match status" value="1"/>
</dbReference>
<dbReference type="Proteomes" id="UP000013827">
    <property type="component" value="Unassembled WGS sequence"/>
</dbReference>
<evidence type="ECO:0000256" key="1">
    <source>
        <dbReference type="SAM" id="Coils"/>
    </source>
</evidence>
<dbReference type="InterPro" id="IPR019315">
    <property type="entry name" value="MMTA2_N"/>
</dbReference>
<dbReference type="eggNOG" id="KOG4520">
    <property type="taxonomic scope" value="Eukaryota"/>
</dbReference>
<dbReference type="HOGENOM" id="CLU_061193_0_1_1"/>
<keyword evidence="5" id="KW-1185">Reference proteome</keyword>
<evidence type="ECO:0000313" key="4">
    <source>
        <dbReference type="EnsemblProtists" id="EOD24344"/>
    </source>
</evidence>
<dbReference type="Pfam" id="PF10159">
    <property type="entry name" value="MMtag"/>
    <property type="match status" value="1"/>
</dbReference>